<dbReference type="OrthoDB" id="976741at2"/>
<comment type="caution">
    <text evidence="1">The sequence shown here is derived from an EMBL/GenBank/DDBJ whole genome shotgun (WGS) entry which is preliminary data.</text>
</comment>
<evidence type="ECO:0000313" key="2">
    <source>
        <dbReference type="Proteomes" id="UP000297872"/>
    </source>
</evidence>
<protein>
    <submittedName>
        <fullName evidence="1">Uncharacterized protein</fullName>
    </submittedName>
</protein>
<reference evidence="1 2" key="1">
    <citation type="submission" date="2019-02" db="EMBL/GenBank/DDBJ databases">
        <title>Draft Genome Sequence of the Prevotella sp. BCRC 81118, Isolated from Human Feces.</title>
        <authorList>
            <person name="Huang C.-H."/>
        </authorList>
    </citation>
    <scope>NUCLEOTIDE SEQUENCE [LARGE SCALE GENOMIC DNA]</scope>
    <source>
        <strain evidence="1 2">BCRC 81118</strain>
    </source>
</reference>
<evidence type="ECO:0000313" key="1">
    <source>
        <dbReference type="EMBL" id="TFH78771.1"/>
    </source>
</evidence>
<organism evidence="1 2">
    <name type="scientific">Segatella hominis</name>
    <dbReference type="NCBI Taxonomy" id="2518605"/>
    <lineage>
        <taxon>Bacteria</taxon>
        <taxon>Pseudomonadati</taxon>
        <taxon>Bacteroidota</taxon>
        <taxon>Bacteroidia</taxon>
        <taxon>Bacteroidales</taxon>
        <taxon>Prevotellaceae</taxon>
        <taxon>Segatella</taxon>
    </lineage>
</organism>
<dbReference type="GeneID" id="302995851"/>
<name>A0A4Y8VDL2_9BACT</name>
<proteinExistence type="predicted"/>
<accession>A0A4Y8VDL2</accession>
<dbReference type="RefSeq" id="WP_134843890.1">
    <property type="nucleotide sequence ID" value="NZ_SGVY01000030.1"/>
</dbReference>
<gene>
    <name evidence="1" type="ORF">EXN75_11240</name>
</gene>
<dbReference type="Proteomes" id="UP000297872">
    <property type="component" value="Unassembled WGS sequence"/>
</dbReference>
<dbReference type="EMBL" id="SGVY01000030">
    <property type="protein sequence ID" value="TFH78771.1"/>
    <property type="molecule type" value="Genomic_DNA"/>
</dbReference>
<keyword evidence="2" id="KW-1185">Reference proteome</keyword>
<dbReference type="AlphaFoldDB" id="A0A4Y8VDL2"/>
<sequence>MMQQVIIHKVQLHYADSLWFAKVKCKGSYKGKDTSFFLYLTIEQRGEDMYKWVIQKADGKLFELTPKIKNERIMLMPDDHETRFTSLHRITTDYQKCVTNFANKYYQVDPTTVFFTMVQTGLLKIDFIDNVKLTFLQIPEYAFSIEYFDREGNNSGWLIDNLWKMSNDEKKQFLNNIYTRPKSKI</sequence>